<name>A0A0J7KH19_LASNI</name>
<dbReference type="OrthoDB" id="8192078at2759"/>
<gene>
    <name evidence="1" type="ORF">RF55_10617</name>
</gene>
<comment type="caution">
    <text evidence="1">The sequence shown here is derived from an EMBL/GenBank/DDBJ whole genome shotgun (WGS) entry which is preliminary data.</text>
</comment>
<dbReference type="AlphaFoldDB" id="A0A0J7KH19"/>
<sequence length="677" mass="78138">MAENPKGGGDKPLSVTDYFSQWEVLTLPQGYTLLDRDFKKKYPDKDLYMALLLEWERFIPLLKQLLKAEVKDSYGKTQLKELDDANSTAVITAVILHLLPHLVPPRQQQRLDSGEKIKANLSEARDAFVFHVTMPGDINPAIQRRRTVASKLKRRVQPFVLLVGPAVEHYEACYLIIDEVKYQFNNVLKAFDQCFKAIQVLNTEYSYEARGAWLFIQQALYRISTSSGEKQIYFSLCLLLGDNLGIHSICGLSEGFNANYPCRMCKHHRNEIASITALDTNKLRTMQNYAANVLLQDLTMTGIKEKCVWDAIRSFSFIQSISFDIMHDLLEGVCGYDLGLILFDLIYYKKYFSLETLNNRIIYFDYGPVELSNAVPQIKKEHLTTGKLKFSASEMLCFIRYFGLMLGDLVPEDAESWHLYLKLKSIVDIVTTPYVNLRSLSYLSTLISEHHEIYLIVFPQATLKPKHHYMLHYPEVMRRVGPLWFICCLRWEAKHRPFKQAAHATNSCRNLPLTLAIKHQLNLCARFLSGKPLGEKYSFGVQEEVSTKDIKNYQLFRNVLPKNLNEIIKISSWIRISGTIYKEGMCVAVTFHKDTGYPVFGRINFVTYCEKSDAVYFLLYMFETVDFVEHLCSYEVIEGSSEWKFIKFDDLIVPTPSHCRVGARSFSNYITFRHAFV</sequence>
<evidence type="ECO:0000313" key="2">
    <source>
        <dbReference type="Proteomes" id="UP000036403"/>
    </source>
</evidence>
<dbReference type="PaxDb" id="67767-A0A0J7KH19"/>
<dbReference type="PANTHER" id="PTHR31912:SF34">
    <property type="entry name" value="NOTOCHORD-RELATED PROTEIN"/>
    <property type="match status" value="1"/>
</dbReference>
<accession>A0A0J7KH19</accession>
<reference evidence="1 2" key="1">
    <citation type="submission" date="2015-04" db="EMBL/GenBank/DDBJ databases">
        <title>Lasius niger genome sequencing.</title>
        <authorList>
            <person name="Konorov E.A."/>
            <person name="Nikitin M.A."/>
            <person name="Kirill M.V."/>
            <person name="Chang P."/>
        </authorList>
    </citation>
    <scope>NUCLEOTIDE SEQUENCE [LARGE SCALE GENOMIC DNA]</scope>
    <source>
        <tissue evidence="1">Whole</tissue>
    </source>
</reference>
<proteinExistence type="predicted"/>
<dbReference type="PANTHER" id="PTHR31912">
    <property type="entry name" value="IP13529P"/>
    <property type="match status" value="1"/>
</dbReference>
<evidence type="ECO:0000313" key="1">
    <source>
        <dbReference type="EMBL" id="KMQ89723.1"/>
    </source>
</evidence>
<protein>
    <submittedName>
        <fullName evidence="1">Uncharacterized protein</fullName>
    </submittedName>
</protein>
<dbReference type="Proteomes" id="UP000036403">
    <property type="component" value="Unassembled WGS sequence"/>
</dbReference>
<organism evidence="1 2">
    <name type="scientific">Lasius niger</name>
    <name type="common">Black garden ant</name>
    <dbReference type="NCBI Taxonomy" id="67767"/>
    <lineage>
        <taxon>Eukaryota</taxon>
        <taxon>Metazoa</taxon>
        <taxon>Ecdysozoa</taxon>
        <taxon>Arthropoda</taxon>
        <taxon>Hexapoda</taxon>
        <taxon>Insecta</taxon>
        <taxon>Pterygota</taxon>
        <taxon>Neoptera</taxon>
        <taxon>Endopterygota</taxon>
        <taxon>Hymenoptera</taxon>
        <taxon>Apocrita</taxon>
        <taxon>Aculeata</taxon>
        <taxon>Formicoidea</taxon>
        <taxon>Formicidae</taxon>
        <taxon>Formicinae</taxon>
        <taxon>Lasius</taxon>
        <taxon>Lasius</taxon>
    </lineage>
</organism>
<keyword evidence="2" id="KW-1185">Reference proteome</keyword>
<dbReference type="EMBL" id="LBMM01007449">
    <property type="protein sequence ID" value="KMQ89723.1"/>
    <property type="molecule type" value="Genomic_DNA"/>
</dbReference>